<dbReference type="InterPro" id="IPR025131">
    <property type="entry name" value="DUF4057"/>
</dbReference>
<dbReference type="InterPro" id="IPR012678">
    <property type="entry name" value="Ribosomal_uL23/eL15/eS24_sf"/>
</dbReference>
<dbReference type="InterPro" id="IPR012677">
    <property type="entry name" value="Nucleotide-bd_a/b_plait_sf"/>
</dbReference>
<feature type="compositionally biased region" description="Basic and acidic residues" evidence="4">
    <location>
        <begin position="47"/>
        <end position="57"/>
    </location>
</feature>
<feature type="region of interest" description="Disordered" evidence="4">
    <location>
        <begin position="366"/>
        <end position="477"/>
    </location>
</feature>
<dbReference type="Gene3D" id="3.30.70.330">
    <property type="match status" value="1"/>
</dbReference>
<feature type="domain" description="TLDc" evidence="5">
    <location>
        <begin position="554"/>
        <end position="716"/>
    </location>
</feature>
<evidence type="ECO:0000313" key="6">
    <source>
        <dbReference type="EMBL" id="CAD5330434.1"/>
    </source>
</evidence>
<feature type="compositionally biased region" description="Polar residues" evidence="4">
    <location>
        <begin position="58"/>
        <end position="74"/>
    </location>
</feature>
<reference evidence="6 7" key="1">
    <citation type="submission" date="2020-09" db="EMBL/GenBank/DDBJ databases">
        <authorList>
            <person name="Ashkenazy H."/>
        </authorList>
    </citation>
    <scope>NUCLEOTIDE SEQUENCE [LARGE SCALE GENOMIC DNA]</scope>
    <source>
        <strain evidence="7">cv. Cdm-0</strain>
    </source>
</reference>
<proteinExistence type="inferred from homology"/>
<feature type="compositionally biased region" description="Low complexity" evidence="4">
    <location>
        <begin position="415"/>
        <end position="427"/>
    </location>
</feature>
<dbReference type="InterPro" id="IPR013025">
    <property type="entry name" value="Ribosomal_uL23-like"/>
</dbReference>
<dbReference type="EMBL" id="LR881469">
    <property type="protein sequence ID" value="CAD5330434.1"/>
    <property type="molecule type" value="Genomic_DNA"/>
</dbReference>
<dbReference type="GO" id="GO:0003729">
    <property type="term" value="F:mRNA binding"/>
    <property type="evidence" value="ECO:0007669"/>
    <property type="project" value="UniProtKB-ARBA"/>
</dbReference>
<evidence type="ECO:0000313" key="7">
    <source>
        <dbReference type="Proteomes" id="UP000516314"/>
    </source>
</evidence>
<feature type="compositionally biased region" description="Acidic residues" evidence="4">
    <location>
        <begin position="437"/>
        <end position="456"/>
    </location>
</feature>
<dbReference type="GO" id="GO:1990904">
    <property type="term" value="C:ribonucleoprotein complex"/>
    <property type="evidence" value="ECO:0007669"/>
    <property type="project" value="UniProtKB-KW"/>
</dbReference>
<dbReference type="PANTHER" id="PTHR31132:SF2">
    <property type="entry name" value="HEMATOLOGICAL_NEUROLOGICAL-LIKE PROTEIN"/>
    <property type="match status" value="1"/>
</dbReference>
<evidence type="ECO:0000256" key="2">
    <source>
        <dbReference type="ARBA" id="ARBA00022980"/>
    </source>
</evidence>
<dbReference type="PANTHER" id="PTHR31132">
    <property type="entry name" value="N-LYSINE METHYLTRANSFERASE"/>
    <property type="match status" value="1"/>
</dbReference>
<feature type="compositionally biased region" description="Polar residues" evidence="4">
    <location>
        <begin position="253"/>
        <end position="267"/>
    </location>
</feature>
<dbReference type="GO" id="GO:0003735">
    <property type="term" value="F:structural constituent of ribosome"/>
    <property type="evidence" value="ECO:0007669"/>
    <property type="project" value="InterPro"/>
</dbReference>
<feature type="region of interest" description="Disordered" evidence="4">
    <location>
        <begin position="43"/>
        <end position="101"/>
    </location>
</feature>
<feature type="compositionally biased region" description="Polar residues" evidence="4">
    <location>
        <begin position="465"/>
        <end position="476"/>
    </location>
</feature>
<comment type="similarity">
    <text evidence="1">Belongs to the universal ribosomal protein uL23 family.</text>
</comment>
<keyword evidence="3" id="KW-0687">Ribonucleoprotein</keyword>
<feature type="region of interest" description="Disordered" evidence="4">
    <location>
        <begin position="865"/>
        <end position="907"/>
    </location>
</feature>
<feature type="region of interest" description="Disordered" evidence="4">
    <location>
        <begin position="293"/>
        <end position="353"/>
    </location>
</feature>
<keyword evidence="2" id="KW-0689">Ribosomal protein</keyword>
<dbReference type="GO" id="GO:0006412">
    <property type="term" value="P:translation"/>
    <property type="evidence" value="ECO:0007669"/>
    <property type="project" value="InterPro"/>
</dbReference>
<organism evidence="6 7">
    <name type="scientific">Arabidopsis thaliana</name>
    <name type="common">Mouse-ear cress</name>
    <dbReference type="NCBI Taxonomy" id="3702"/>
    <lineage>
        <taxon>Eukaryota</taxon>
        <taxon>Viridiplantae</taxon>
        <taxon>Streptophyta</taxon>
        <taxon>Embryophyta</taxon>
        <taxon>Tracheophyta</taxon>
        <taxon>Spermatophyta</taxon>
        <taxon>Magnoliopsida</taxon>
        <taxon>eudicotyledons</taxon>
        <taxon>Gunneridae</taxon>
        <taxon>Pentapetalae</taxon>
        <taxon>rosids</taxon>
        <taxon>malvids</taxon>
        <taxon>Brassicales</taxon>
        <taxon>Brassicaceae</taxon>
        <taxon>Camelineae</taxon>
        <taxon>Arabidopsis</taxon>
    </lineage>
</organism>
<dbReference type="AlphaFoldDB" id="A0A7G2FB81"/>
<feature type="region of interest" description="Disordered" evidence="4">
    <location>
        <begin position="233"/>
        <end position="267"/>
    </location>
</feature>
<evidence type="ECO:0000259" key="5">
    <source>
        <dbReference type="PROSITE" id="PS51886"/>
    </source>
</evidence>
<gene>
    <name evidence="6" type="ORF">AT9943_LOCUS17971</name>
</gene>
<evidence type="ECO:0000256" key="1">
    <source>
        <dbReference type="ARBA" id="ARBA00006700"/>
    </source>
</evidence>
<sequence>MKTCMKAMALKKLATEDSSICRRVTTEIRSLLRRRKHFHCPFESEEEREKKEMERNTPVRNPHTSTADLLSWSETPPPPHHSTPSAARSHQPSDGISKILGGGQITDEEAQSLNKLKNCSGYKLKEMTGSGIFTDKGKVGSESDATTDPKTGLRYYQQTLNGMSQISFSADGNVSPKKPTTLTEVAKQRELSGNLLTEADLKSNKQISSAKIEEISGHDIFAPPSEIQPRSLVAAQQEARGNRDMGEPAPRNLRTSVKVSNPAGGQSNILFSEEPVVKTSKKIHNQKFQELTGNGIFKGDESPGSADKQLSSAKLREMSGNNIFADGKSESRDYFGGVRKPPGEHVVSNYSKNGVLGLELKRRKKKWGNTNLSEAKQCTLSPISPLDEEDESKRNQLESTTAEQPKDLVDEPDTSSFSAFLGSLLSSDPKDKRKDQDPEDEEDEEEDEEEDSEAETSDTSSSSANPTRTMKETTSGGAAKKSFLSKYKQHFRNFYQAVKFPGVKERKGNSDVIPDDEETEYDGLEMKPMQNNNVKEEVTVVVQAIIPEISEPSLLLSEQSRRSLYTSLPALVQGRKWILLYSTWRHGISLSTLYRKSLLWPGLSLLVVGDRKGSVFGGLVEAPLIPTDKKYQGTNSTFVFTNKSGQPTIYRPTGANRFYTLCSKEFLALGGGGRFALYLDSELLSGSSAYSETYGNSCLADSQDFDVKEVELWGFVYGSKYDEILAHSKTMEPGLCRCSDLKMGSRLGGRVVHFANLPIKLLMPAKLTNIHEFALKTIPSASKIEIKRVLESLYGFDVEKVNTLNMDGKKKKRGGLLIAKADYKKAYVTLRSPLSISRDLFPVKYIEEDRKSKVKGSSFVEEEDDKKSHWLDRKEKREIGGYGKGKGRRGGERANSPTRGGAAAAGTAKFPWSNMRFVGK</sequence>
<feature type="compositionally biased region" description="Basic and acidic residues" evidence="4">
    <location>
        <begin position="865"/>
        <end position="879"/>
    </location>
</feature>
<dbReference type="InterPro" id="IPR006571">
    <property type="entry name" value="TLDc_dom"/>
</dbReference>
<accession>A0A7G2FB81</accession>
<dbReference type="Proteomes" id="UP000516314">
    <property type="component" value="Chromosome 4"/>
</dbReference>
<dbReference type="Pfam" id="PF07534">
    <property type="entry name" value="TLD"/>
    <property type="match status" value="1"/>
</dbReference>
<dbReference type="PROSITE" id="PS51886">
    <property type="entry name" value="TLDC"/>
    <property type="match status" value="1"/>
</dbReference>
<dbReference type="SMART" id="SM00584">
    <property type="entry name" value="TLDc"/>
    <property type="match status" value="1"/>
</dbReference>
<name>A0A7G2FB81_ARATH</name>
<dbReference type="Pfam" id="PF13266">
    <property type="entry name" value="DUF4057"/>
    <property type="match status" value="1"/>
</dbReference>
<evidence type="ECO:0000256" key="3">
    <source>
        <dbReference type="ARBA" id="ARBA00023274"/>
    </source>
</evidence>
<evidence type="ECO:0000256" key="4">
    <source>
        <dbReference type="SAM" id="MobiDB-lite"/>
    </source>
</evidence>
<dbReference type="GO" id="GO:0005840">
    <property type="term" value="C:ribosome"/>
    <property type="evidence" value="ECO:0007669"/>
    <property type="project" value="UniProtKB-KW"/>
</dbReference>
<dbReference type="Pfam" id="PF00276">
    <property type="entry name" value="Ribosomal_L23"/>
    <property type="match status" value="1"/>
</dbReference>
<dbReference type="SUPFAM" id="SSF54189">
    <property type="entry name" value="Ribosomal proteins S24e, L23 and L15e"/>
    <property type="match status" value="1"/>
</dbReference>
<protein>
    <submittedName>
        <fullName evidence="6">(thale cress) hypothetical protein</fullName>
    </submittedName>
</protein>
<dbReference type="FunFam" id="3.30.70.330:FF:000436">
    <property type="entry name" value="50S ribosomal protein L23"/>
    <property type="match status" value="1"/>
</dbReference>
<feature type="compositionally biased region" description="Polar residues" evidence="4">
    <location>
        <begin position="368"/>
        <end position="382"/>
    </location>
</feature>